<comment type="caution">
    <text evidence="3">The sequence shown here is derived from an EMBL/GenBank/DDBJ whole genome shotgun (WGS) entry which is preliminary data.</text>
</comment>
<dbReference type="Gene3D" id="1.10.287.1120">
    <property type="entry name" value="Bipartite methylase S protein"/>
    <property type="match status" value="1"/>
</dbReference>
<dbReference type="InterPro" id="IPR052021">
    <property type="entry name" value="Type-I_RS_S_subunit"/>
</dbReference>
<dbReference type="InterPro" id="IPR044946">
    <property type="entry name" value="Restrct_endonuc_typeI_TRD_sf"/>
</dbReference>
<keyword evidence="4" id="KW-1185">Reference proteome</keyword>
<evidence type="ECO:0000256" key="1">
    <source>
        <dbReference type="ARBA" id="ARBA00022747"/>
    </source>
</evidence>
<proteinExistence type="predicted"/>
<dbReference type="Gene3D" id="3.90.220.20">
    <property type="entry name" value="DNA methylase specificity domains"/>
    <property type="match status" value="2"/>
</dbReference>
<dbReference type="Proteomes" id="UP000186607">
    <property type="component" value="Unassembled WGS sequence"/>
</dbReference>
<dbReference type="AlphaFoldDB" id="A0A1U7P240"/>
<organism evidence="3 4">
    <name type="scientific">Deinococcus marmoris</name>
    <dbReference type="NCBI Taxonomy" id="249408"/>
    <lineage>
        <taxon>Bacteria</taxon>
        <taxon>Thermotogati</taxon>
        <taxon>Deinococcota</taxon>
        <taxon>Deinococci</taxon>
        <taxon>Deinococcales</taxon>
        <taxon>Deinococcaceae</taxon>
        <taxon>Deinococcus</taxon>
    </lineage>
</organism>
<accession>A0A1U7P240</accession>
<sequence length="284" mass="31792">MSGVFAKIATKTNSIAHLGSTRFGDLELYFPPLPEQRRIASILYQWDDSLSVLTQLINAKRQQKRGLAEQLLTGKRRLPGFKEEWEKTTMGSVFSRITRKNTEGNDHALTISGVHGLIDQREFFNKRVAANDLSGYYLLRHGEFAYNKSYSTGYDYGAIKRLNRYDAGVVSTLYICFGLKREDAVSDFYEHFFEANLLNEGIAGIAQEGARNHGLLNVSVVDFFELPIIFPPASEQRAIAAVLTTLDTEIAALEALKAKVAEQKRGLMDALLTGQVRVKCEETS</sequence>
<dbReference type="GO" id="GO:0003677">
    <property type="term" value="F:DNA binding"/>
    <property type="evidence" value="ECO:0007669"/>
    <property type="project" value="UniProtKB-KW"/>
</dbReference>
<keyword evidence="1" id="KW-0680">Restriction system</keyword>
<dbReference type="GO" id="GO:0009307">
    <property type="term" value="P:DNA restriction-modification system"/>
    <property type="evidence" value="ECO:0007669"/>
    <property type="project" value="UniProtKB-KW"/>
</dbReference>
<dbReference type="REBASE" id="194635">
    <property type="entry name" value="S.Dma26562ORF3475P"/>
</dbReference>
<dbReference type="PANTHER" id="PTHR30408">
    <property type="entry name" value="TYPE-1 RESTRICTION ENZYME ECOKI SPECIFICITY PROTEIN"/>
    <property type="match status" value="1"/>
</dbReference>
<evidence type="ECO:0000313" key="4">
    <source>
        <dbReference type="Proteomes" id="UP000186607"/>
    </source>
</evidence>
<dbReference type="STRING" id="249408.BOO71_0003478"/>
<gene>
    <name evidence="3" type="ORF">BOO71_0003478</name>
</gene>
<evidence type="ECO:0000313" key="3">
    <source>
        <dbReference type="EMBL" id="OLV19229.1"/>
    </source>
</evidence>
<keyword evidence="2" id="KW-0238">DNA-binding</keyword>
<name>A0A1U7P240_9DEIO</name>
<dbReference type="EMBL" id="MSTI01000039">
    <property type="protein sequence ID" value="OLV19229.1"/>
    <property type="molecule type" value="Genomic_DNA"/>
</dbReference>
<protein>
    <submittedName>
        <fullName evidence="3">Type I restriction-modification system, specificity subunit S</fullName>
    </submittedName>
</protein>
<dbReference type="PANTHER" id="PTHR30408:SF12">
    <property type="entry name" value="TYPE I RESTRICTION ENZYME MJAVIII SPECIFICITY SUBUNIT"/>
    <property type="match status" value="1"/>
</dbReference>
<evidence type="ECO:0000256" key="2">
    <source>
        <dbReference type="ARBA" id="ARBA00023125"/>
    </source>
</evidence>
<dbReference type="SUPFAM" id="SSF116734">
    <property type="entry name" value="DNA methylase specificity domain"/>
    <property type="match status" value="2"/>
</dbReference>
<reference evidence="3 4" key="1">
    <citation type="submission" date="2017-01" db="EMBL/GenBank/DDBJ databases">
        <title>Genome Analysis of Deinococcus marmoris KOPRI26562.</title>
        <authorList>
            <person name="Kim J.H."/>
            <person name="Oh H.-M."/>
        </authorList>
    </citation>
    <scope>NUCLEOTIDE SEQUENCE [LARGE SCALE GENOMIC DNA]</scope>
    <source>
        <strain evidence="3 4">KOPRI26562</strain>
    </source>
</reference>